<dbReference type="RefSeq" id="WP_244387547.1">
    <property type="nucleotide sequence ID" value="NZ_AP025564.1"/>
</dbReference>
<dbReference type="CDD" id="cd00009">
    <property type="entry name" value="AAA"/>
    <property type="match status" value="1"/>
</dbReference>
<dbReference type="InterPro" id="IPR009057">
    <property type="entry name" value="Homeodomain-like_sf"/>
</dbReference>
<dbReference type="Pfam" id="PF02954">
    <property type="entry name" value="HTH_8"/>
    <property type="match status" value="1"/>
</dbReference>
<dbReference type="SUPFAM" id="SSF52540">
    <property type="entry name" value="P-loop containing nucleoside triphosphate hydrolases"/>
    <property type="match status" value="1"/>
</dbReference>
<dbReference type="Pfam" id="PF25601">
    <property type="entry name" value="AAA_lid_14"/>
    <property type="match status" value="1"/>
</dbReference>
<sequence>MSIVNSRLNALSSDKEKSSYLAKIRANKDELVRMGESLFKTPSVEPEVAVLWVASRNAGVDPYASTNSEGIDYEELSKRLAENADTIAVVDEVIESFRGVLRKVVTSVFYADSEGVVLYLFEGDVSNDNYRQFGTRVGGLWREDVTGTSAVSLCVKHQDVVQLVGPEHYRVVMQDHLTTAVPIRDGEGEFIGVLAMTTLHNKVGTGLSYAQPYMLGLSMALASSIEGTIRLKTRSLDTATEKEKDEYPFRELREGVWNLPRFDDFVGSSASLSNAKKLAKQAAATGMNVLISGEMGVGKLMLAKIIAAKRGVSPESLMMLSFSGIPESILEEEVFGKESLGGGAEKVGILEQAKDGVLIILDVGDIPAKIQHALLNAIEEQSFCRVGGSVRVPLGSPQIVSTSEIDLIELVRSGKLRSDLAITLSSVSISIPPLRERRDDERMLIGYLIKRESERLGVAPPRLTSRAMQVLLAAQLPGNVRQLRNILQYAIVVSEKQTIEAEDFPLSIEEGASNGLADTDGSRVLTLKEAEQKAIEHALEFTNGNIREAGRVLGISRSTLYRKMEEYRIVCK</sequence>
<feature type="domain" description="Sigma-54 factor interaction" evidence="5">
    <location>
        <begin position="265"/>
        <end position="492"/>
    </location>
</feature>
<dbReference type="Gene3D" id="3.30.450.40">
    <property type="match status" value="1"/>
</dbReference>
<organism evidence="6 7">
    <name type="scientific">Raoultibacter timonensis</name>
    <dbReference type="NCBI Taxonomy" id="1907662"/>
    <lineage>
        <taxon>Bacteria</taxon>
        <taxon>Bacillati</taxon>
        <taxon>Actinomycetota</taxon>
        <taxon>Coriobacteriia</taxon>
        <taxon>Eggerthellales</taxon>
        <taxon>Eggerthellaceae</taxon>
        <taxon>Raoultibacter</taxon>
    </lineage>
</organism>
<proteinExistence type="predicted"/>
<keyword evidence="1" id="KW-0547">Nucleotide-binding</keyword>
<protein>
    <submittedName>
        <fullName evidence="6">Sigma-54-dependent Fis family transcriptional regulator</fullName>
    </submittedName>
</protein>
<dbReference type="Gene3D" id="1.10.8.60">
    <property type="match status" value="1"/>
</dbReference>
<dbReference type="SUPFAM" id="SSF46689">
    <property type="entry name" value="Homeodomain-like"/>
    <property type="match status" value="1"/>
</dbReference>
<evidence type="ECO:0000259" key="5">
    <source>
        <dbReference type="PROSITE" id="PS50045"/>
    </source>
</evidence>
<evidence type="ECO:0000256" key="2">
    <source>
        <dbReference type="ARBA" id="ARBA00022840"/>
    </source>
</evidence>
<dbReference type="Pfam" id="PF00158">
    <property type="entry name" value="Sigma54_activat"/>
    <property type="match status" value="1"/>
</dbReference>
<dbReference type="InterPro" id="IPR029016">
    <property type="entry name" value="GAF-like_dom_sf"/>
</dbReference>
<keyword evidence="7" id="KW-1185">Reference proteome</keyword>
<evidence type="ECO:0000313" key="7">
    <source>
        <dbReference type="Proteomes" id="UP001320544"/>
    </source>
</evidence>
<keyword evidence="4" id="KW-0804">Transcription</keyword>
<reference evidence="6 7" key="1">
    <citation type="submission" date="2022-01" db="EMBL/GenBank/DDBJ databases">
        <title>Novel bile acid biosynthetic pathways are enriched in the microbiome of centenarians.</title>
        <authorList>
            <person name="Sato Y."/>
            <person name="Atarashi K."/>
            <person name="Plichta R.D."/>
            <person name="Arai Y."/>
            <person name="Sasajima S."/>
            <person name="Kearney M.S."/>
            <person name="Suda W."/>
            <person name="Takeshita K."/>
            <person name="Sasaki T."/>
            <person name="Okamoto S."/>
            <person name="Skelly N.A."/>
            <person name="Okamura Y."/>
            <person name="Vlamakis H."/>
            <person name="Li Y."/>
            <person name="Tanoue T."/>
            <person name="Takei H."/>
            <person name="Nittono H."/>
            <person name="Narushima S."/>
            <person name="Irie J."/>
            <person name="Itoh H."/>
            <person name="Moriya K."/>
            <person name="Sugiura Y."/>
            <person name="Suematsu M."/>
            <person name="Moritoki N."/>
            <person name="Shibata S."/>
            <person name="Littman R.D."/>
            <person name="Fischbach A.M."/>
            <person name="Uwamino Y."/>
            <person name="Inoue T."/>
            <person name="Honda A."/>
            <person name="Hattori M."/>
            <person name="Murai T."/>
            <person name="Xavier J.R."/>
            <person name="Hirose N."/>
            <person name="Honda K."/>
        </authorList>
    </citation>
    <scope>NUCLEOTIDE SEQUENCE [LARGE SCALE GENOMIC DNA]</scope>
    <source>
        <strain evidence="6 7">CE91-St30</strain>
    </source>
</reference>
<dbReference type="Gene3D" id="3.40.50.300">
    <property type="entry name" value="P-loop containing nucleotide triphosphate hydrolases"/>
    <property type="match status" value="1"/>
</dbReference>
<evidence type="ECO:0000313" key="6">
    <source>
        <dbReference type="EMBL" id="BDE94762.1"/>
    </source>
</evidence>
<keyword evidence="3" id="KW-0805">Transcription regulation</keyword>
<gene>
    <name evidence="6" type="ORF">CE91St30_00950</name>
</gene>
<evidence type="ECO:0000256" key="1">
    <source>
        <dbReference type="ARBA" id="ARBA00022741"/>
    </source>
</evidence>
<dbReference type="InterPro" id="IPR002197">
    <property type="entry name" value="HTH_Fis"/>
</dbReference>
<dbReference type="PANTHER" id="PTHR32071">
    <property type="entry name" value="TRANSCRIPTIONAL REGULATORY PROTEIN"/>
    <property type="match status" value="1"/>
</dbReference>
<dbReference type="PRINTS" id="PR01590">
    <property type="entry name" value="HTHFIS"/>
</dbReference>
<dbReference type="InterPro" id="IPR002078">
    <property type="entry name" value="Sigma_54_int"/>
</dbReference>
<dbReference type="InterPro" id="IPR027417">
    <property type="entry name" value="P-loop_NTPase"/>
</dbReference>
<dbReference type="PROSITE" id="PS50045">
    <property type="entry name" value="SIGMA54_INTERACT_4"/>
    <property type="match status" value="1"/>
</dbReference>
<dbReference type="Proteomes" id="UP001320544">
    <property type="component" value="Chromosome"/>
</dbReference>
<accession>A0ABN6M9N5</accession>
<evidence type="ECO:0000256" key="3">
    <source>
        <dbReference type="ARBA" id="ARBA00023015"/>
    </source>
</evidence>
<dbReference type="InterPro" id="IPR058031">
    <property type="entry name" value="AAA_lid_NorR"/>
</dbReference>
<dbReference type="Gene3D" id="1.10.10.60">
    <property type="entry name" value="Homeodomain-like"/>
    <property type="match status" value="1"/>
</dbReference>
<name>A0ABN6M9N5_9ACTN</name>
<keyword evidence="2" id="KW-0067">ATP-binding</keyword>
<evidence type="ECO:0000256" key="4">
    <source>
        <dbReference type="ARBA" id="ARBA00023163"/>
    </source>
</evidence>
<dbReference type="EMBL" id="AP025564">
    <property type="protein sequence ID" value="BDE94762.1"/>
    <property type="molecule type" value="Genomic_DNA"/>
</dbReference>